<sequence>MYTVKAKDACSFILFFQKADRNVACEFHVSGVVPLPCARRLLLKCVPIGRSRILCYCSHWKKKVPLDWFIC</sequence>
<accession>A0A0A9B4V6</accession>
<reference evidence="1" key="2">
    <citation type="journal article" date="2015" name="Data Brief">
        <title>Shoot transcriptome of the giant reed, Arundo donax.</title>
        <authorList>
            <person name="Barrero R.A."/>
            <person name="Guerrero F.D."/>
            <person name="Moolhuijzen P."/>
            <person name="Goolsby J.A."/>
            <person name="Tidwell J."/>
            <person name="Bellgard S.E."/>
            <person name="Bellgard M.I."/>
        </authorList>
    </citation>
    <scope>NUCLEOTIDE SEQUENCE</scope>
    <source>
        <tissue evidence="1">Shoot tissue taken approximately 20 cm above the soil surface</tissue>
    </source>
</reference>
<name>A0A0A9B4V6_ARUDO</name>
<organism evidence="1">
    <name type="scientific">Arundo donax</name>
    <name type="common">Giant reed</name>
    <name type="synonym">Donax arundinaceus</name>
    <dbReference type="NCBI Taxonomy" id="35708"/>
    <lineage>
        <taxon>Eukaryota</taxon>
        <taxon>Viridiplantae</taxon>
        <taxon>Streptophyta</taxon>
        <taxon>Embryophyta</taxon>
        <taxon>Tracheophyta</taxon>
        <taxon>Spermatophyta</taxon>
        <taxon>Magnoliopsida</taxon>
        <taxon>Liliopsida</taxon>
        <taxon>Poales</taxon>
        <taxon>Poaceae</taxon>
        <taxon>PACMAD clade</taxon>
        <taxon>Arundinoideae</taxon>
        <taxon>Arundineae</taxon>
        <taxon>Arundo</taxon>
    </lineage>
</organism>
<evidence type="ECO:0000313" key="1">
    <source>
        <dbReference type="EMBL" id="JAD56185.1"/>
    </source>
</evidence>
<proteinExistence type="predicted"/>
<reference evidence="1" key="1">
    <citation type="submission" date="2014-09" db="EMBL/GenBank/DDBJ databases">
        <authorList>
            <person name="Magalhaes I.L.F."/>
            <person name="Oliveira U."/>
            <person name="Santos F.R."/>
            <person name="Vidigal T.H.D.A."/>
            <person name="Brescovit A.D."/>
            <person name="Santos A.J."/>
        </authorList>
    </citation>
    <scope>NUCLEOTIDE SEQUENCE</scope>
    <source>
        <tissue evidence="1">Shoot tissue taken approximately 20 cm above the soil surface</tissue>
    </source>
</reference>
<dbReference type="AlphaFoldDB" id="A0A0A9B4V6"/>
<protein>
    <submittedName>
        <fullName evidence="1">Uncharacterized protein</fullName>
    </submittedName>
</protein>
<dbReference type="EMBL" id="GBRH01241710">
    <property type="protein sequence ID" value="JAD56185.1"/>
    <property type="molecule type" value="Transcribed_RNA"/>
</dbReference>